<dbReference type="GO" id="GO:0003677">
    <property type="term" value="F:DNA binding"/>
    <property type="evidence" value="ECO:0007669"/>
    <property type="project" value="UniProtKB-KW"/>
</dbReference>
<keyword evidence="7" id="KW-1185">Reference proteome</keyword>
<sequence>MIDKEVLSVDIRQLQYLIEVARLKSFTKAAESLYITQPTISKTIRQMEEELGIVLFDRVGKRISLTDAGQIMVNQAQNIVKSFNNMSAELDDLRNLKKGHIRIGLPPMVGASFFPKIIGQFHKRYPDITIQLFEDGAKKVEADTDSGALDVGITVLPVTVEGLECFSFVEEKLNLLVHPSHRLAGREAAPLTELVEESFVLFREDFVLHDRIITECVRVGFQPRVIYESSQWDLISEMVAANLGIALLPETVCREVDPSRVTILPLVDPVIPWNLGIIWREDRYLSFAAREWIRFAQEVLSSGDG</sequence>
<dbReference type="InterPro" id="IPR036388">
    <property type="entry name" value="WH-like_DNA-bd_sf"/>
</dbReference>
<dbReference type="SUPFAM" id="SSF46785">
    <property type="entry name" value="Winged helix' DNA-binding domain"/>
    <property type="match status" value="1"/>
</dbReference>
<accession>A0A433XH47</accession>
<keyword evidence="2" id="KW-0805">Transcription regulation</keyword>
<dbReference type="InterPro" id="IPR000847">
    <property type="entry name" value="LysR_HTH_N"/>
</dbReference>
<dbReference type="GO" id="GO:0005829">
    <property type="term" value="C:cytosol"/>
    <property type="evidence" value="ECO:0007669"/>
    <property type="project" value="TreeGrafter"/>
</dbReference>
<comment type="similarity">
    <text evidence="1">Belongs to the LysR transcriptional regulatory family.</text>
</comment>
<dbReference type="Pfam" id="PF03466">
    <property type="entry name" value="LysR_substrate"/>
    <property type="match status" value="1"/>
</dbReference>
<organism evidence="6 7">
    <name type="scientific">Paenibacillus zeisoli</name>
    <dbReference type="NCBI Taxonomy" id="2496267"/>
    <lineage>
        <taxon>Bacteria</taxon>
        <taxon>Bacillati</taxon>
        <taxon>Bacillota</taxon>
        <taxon>Bacilli</taxon>
        <taxon>Bacillales</taxon>
        <taxon>Paenibacillaceae</taxon>
        <taxon>Paenibacillus</taxon>
    </lineage>
</organism>
<dbReference type="AlphaFoldDB" id="A0A433XH47"/>
<dbReference type="InterPro" id="IPR050950">
    <property type="entry name" value="HTH-type_LysR_regulators"/>
</dbReference>
<comment type="caution">
    <text evidence="6">The sequence shown here is derived from an EMBL/GenBank/DDBJ whole genome shotgun (WGS) entry which is preliminary data.</text>
</comment>
<dbReference type="SUPFAM" id="SSF53850">
    <property type="entry name" value="Periplasmic binding protein-like II"/>
    <property type="match status" value="1"/>
</dbReference>
<dbReference type="InterPro" id="IPR005119">
    <property type="entry name" value="LysR_subst-bd"/>
</dbReference>
<name>A0A433XH47_9BACL</name>
<dbReference type="OrthoDB" id="9803735at2"/>
<evidence type="ECO:0000313" key="6">
    <source>
        <dbReference type="EMBL" id="RUT33388.1"/>
    </source>
</evidence>
<dbReference type="FunFam" id="1.10.10.10:FF:000001">
    <property type="entry name" value="LysR family transcriptional regulator"/>
    <property type="match status" value="1"/>
</dbReference>
<keyword evidence="3" id="KW-0238">DNA-binding</keyword>
<dbReference type="Proteomes" id="UP000272464">
    <property type="component" value="Unassembled WGS sequence"/>
</dbReference>
<gene>
    <name evidence="6" type="ORF">EJP77_06995</name>
</gene>
<dbReference type="InterPro" id="IPR036390">
    <property type="entry name" value="WH_DNA-bd_sf"/>
</dbReference>
<keyword evidence="4" id="KW-0804">Transcription</keyword>
<evidence type="ECO:0000256" key="3">
    <source>
        <dbReference type="ARBA" id="ARBA00023125"/>
    </source>
</evidence>
<evidence type="ECO:0000256" key="2">
    <source>
        <dbReference type="ARBA" id="ARBA00023015"/>
    </source>
</evidence>
<evidence type="ECO:0000259" key="5">
    <source>
        <dbReference type="PROSITE" id="PS50931"/>
    </source>
</evidence>
<dbReference type="CDD" id="cd08438">
    <property type="entry name" value="PBP2_CidR"/>
    <property type="match status" value="1"/>
</dbReference>
<dbReference type="EMBL" id="RZNX01000002">
    <property type="protein sequence ID" value="RUT33388.1"/>
    <property type="molecule type" value="Genomic_DNA"/>
</dbReference>
<dbReference type="GO" id="GO:0003700">
    <property type="term" value="F:DNA-binding transcription factor activity"/>
    <property type="evidence" value="ECO:0007669"/>
    <property type="project" value="InterPro"/>
</dbReference>
<dbReference type="PRINTS" id="PR00039">
    <property type="entry name" value="HTHLYSR"/>
</dbReference>
<evidence type="ECO:0000256" key="1">
    <source>
        <dbReference type="ARBA" id="ARBA00009437"/>
    </source>
</evidence>
<proteinExistence type="inferred from homology"/>
<reference evidence="6 7" key="1">
    <citation type="submission" date="2018-12" db="EMBL/GenBank/DDBJ databases">
        <authorList>
            <person name="Sun L."/>
            <person name="Chen Z."/>
        </authorList>
    </citation>
    <scope>NUCLEOTIDE SEQUENCE [LARGE SCALE GENOMIC DNA]</scope>
    <source>
        <strain evidence="6 7">3-5-3</strain>
    </source>
</reference>
<dbReference type="Pfam" id="PF00126">
    <property type="entry name" value="HTH_1"/>
    <property type="match status" value="1"/>
</dbReference>
<evidence type="ECO:0000256" key="4">
    <source>
        <dbReference type="ARBA" id="ARBA00023163"/>
    </source>
</evidence>
<evidence type="ECO:0000313" key="7">
    <source>
        <dbReference type="Proteomes" id="UP000272464"/>
    </source>
</evidence>
<protein>
    <submittedName>
        <fullName evidence="6">LysR family transcriptional regulator</fullName>
    </submittedName>
</protein>
<feature type="domain" description="HTH lysR-type" evidence="5">
    <location>
        <begin position="9"/>
        <end position="66"/>
    </location>
</feature>
<dbReference type="PANTHER" id="PTHR30419">
    <property type="entry name" value="HTH-TYPE TRANSCRIPTIONAL REGULATOR YBHD"/>
    <property type="match status" value="1"/>
</dbReference>
<dbReference type="Gene3D" id="3.40.190.290">
    <property type="match status" value="1"/>
</dbReference>
<dbReference type="Gene3D" id="1.10.10.10">
    <property type="entry name" value="Winged helix-like DNA-binding domain superfamily/Winged helix DNA-binding domain"/>
    <property type="match status" value="1"/>
</dbReference>
<dbReference type="PROSITE" id="PS50931">
    <property type="entry name" value="HTH_LYSR"/>
    <property type="match status" value="1"/>
</dbReference>
<dbReference type="PANTHER" id="PTHR30419:SF8">
    <property type="entry name" value="NITROGEN ASSIMILATION TRANSCRIPTIONAL ACTIVATOR-RELATED"/>
    <property type="match status" value="1"/>
</dbReference>
<dbReference type="NCBIfam" id="NF047520">
    <property type="entry name" value="trans_act_CidR"/>
    <property type="match status" value="1"/>
</dbReference>